<feature type="binding site" evidence="8">
    <location>
        <position position="195"/>
    </location>
    <ligand>
        <name>[4Fe-4S] cluster</name>
        <dbReference type="ChEBI" id="CHEBI:49883"/>
    </ligand>
</feature>
<evidence type="ECO:0000256" key="3">
    <source>
        <dbReference type="ARBA" id="ARBA00022763"/>
    </source>
</evidence>
<keyword evidence="2 8" id="KW-0004">4Fe-4S</keyword>
<proteinExistence type="inferred from homology"/>
<organism evidence="10 11">
    <name type="scientific">Desulfobotulus alkaliphilus</name>
    <dbReference type="NCBI Taxonomy" id="622671"/>
    <lineage>
        <taxon>Bacteria</taxon>
        <taxon>Pseudomonadati</taxon>
        <taxon>Thermodesulfobacteriota</taxon>
        <taxon>Desulfobacteria</taxon>
        <taxon>Desulfobacterales</taxon>
        <taxon>Desulfobacteraceae</taxon>
        <taxon>Desulfobotulus</taxon>
    </lineage>
</organism>
<keyword evidence="8" id="KW-0411">Iron-sulfur</keyword>
<keyword evidence="7 8" id="KW-0326">Glycosidase</keyword>
<comment type="caution">
    <text evidence="10">The sequence shown here is derived from an EMBL/GenBank/DDBJ whole genome shotgun (WGS) entry which is preliminary data.</text>
</comment>
<comment type="cofactor">
    <cofactor evidence="8">
        <name>[4Fe-4S] cluster</name>
        <dbReference type="ChEBI" id="CHEBI:49883"/>
    </cofactor>
    <text evidence="8">Binds 1 [4Fe-4S] cluster.</text>
</comment>
<dbReference type="GO" id="GO:0000703">
    <property type="term" value="F:oxidized pyrimidine nucleobase lesion DNA N-glycosylase activity"/>
    <property type="evidence" value="ECO:0007669"/>
    <property type="project" value="TreeGrafter"/>
</dbReference>
<keyword evidence="4 8" id="KW-0378">Hydrolase</keyword>
<evidence type="ECO:0000256" key="4">
    <source>
        <dbReference type="ARBA" id="ARBA00022801"/>
    </source>
</evidence>
<dbReference type="SMART" id="SM00478">
    <property type="entry name" value="ENDO3c"/>
    <property type="match status" value="1"/>
</dbReference>
<keyword evidence="5 8" id="KW-0234">DNA repair</keyword>
<dbReference type="OrthoDB" id="9800977at2"/>
<dbReference type="RefSeq" id="WP_144684498.1">
    <property type="nucleotide sequence ID" value="NZ_VLLC01000011.1"/>
</dbReference>
<dbReference type="GO" id="GO:0003677">
    <property type="term" value="F:DNA binding"/>
    <property type="evidence" value="ECO:0007669"/>
    <property type="project" value="UniProtKB-UniRule"/>
</dbReference>
<dbReference type="GO" id="GO:0140078">
    <property type="term" value="F:class I DNA-(apurinic or apyrimidinic site) endonuclease activity"/>
    <property type="evidence" value="ECO:0007669"/>
    <property type="project" value="UniProtKB-EC"/>
</dbReference>
<dbReference type="InterPro" id="IPR000445">
    <property type="entry name" value="HhH_motif"/>
</dbReference>
<keyword evidence="8" id="KW-0408">Iron</keyword>
<dbReference type="PANTHER" id="PTHR43286">
    <property type="entry name" value="ENDONUCLEASE III-LIKE PROTEIN 1"/>
    <property type="match status" value="1"/>
</dbReference>
<keyword evidence="10" id="KW-0255">Endonuclease</keyword>
<evidence type="ECO:0000256" key="1">
    <source>
        <dbReference type="ARBA" id="ARBA00008343"/>
    </source>
</evidence>
<dbReference type="Proteomes" id="UP000318307">
    <property type="component" value="Unassembled WGS sequence"/>
</dbReference>
<keyword evidence="3 8" id="KW-0227">DNA damage</keyword>
<dbReference type="InterPro" id="IPR003265">
    <property type="entry name" value="HhH-GPD_domain"/>
</dbReference>
<dbReference type="InterPro" id="IPR023170">
    <property type="entry name" value="HhH_base_excis_C"/>
</dbReference>
<sequence>MEAKAFCIHRFMEILSEAYKEWDAPVISLMAATGASPFSVLVATLLSLRTKDEVTEAAALRLLREADTPEAMLALGEGRIRELIFPVGFYPTKAMRLVEICSILIRQHGGKVPRTMEELLALPGGGRKTANLVLVEGFGIPGICVDTHVHRISNRLGYVTTKTPEQTEMALRRILPPEYWVSYNEILVAFGQTLCRPLSPWCSRCPVAGLCPRKGVERSR</sequence>
<dbReference type="FunFam" id="1.10.340.30:FF:000001">
    <property type="entry name" value="Endonuclease III"/>
    <property type="match status" value="1"/>
</dbReference>
<dbReference type="Pfam" id="PF00730">
    <property type="entry name" value="HhH-GPD"/>
    <property type="match status" value="1"/>
</dbReference>
<dbReference type="CDD" id="cd00056">
    <property type="entry name" value="ENDO3c"/>
    <property type="match status" value="1"/>
</dbReference>
<keyword evidence="8" id="KW-0479">Metal-binding</keyword>
<feature type="binding site" evidence="8">
    <location>
        <position position="205"/>
    </location>
    <ligand>
        <name>[4Fe-4S] cluster</name>
        <dbReference type="ChEBI" id="CHEBI:49883"/>
    </ligand>
</feature>
<evidence type="ECO:0000259" key="9">
    <source>
        <dbReference type="SMART" id="SM00478"/>
    </source>
</evidence>
<evidence type="ECO:0000313" key="10">
    <source>
        <dbReference type="EMBL" id="TWI72304.1"/>
    </source>
</evidence>
<evidence type="ECO:0000256" key="5">
    <source>
        <dbReference type="ARBA" id="ARBA00023204"/>
    </source>
</evidence>
<keyword evidence="8" id="KW-0238">DNA-binding</keyword>
<evidence type="ECO:0000256" key="7">
    <source>
        <dbReference type="ARBA" id="ARBA00023295"/>
    </source>
</evidence>
<evidence type="ECO:0000256" key="2">
    <source>
        <dbReference type="ARBA" id="ARBA00022485"/>
    </source>
</evidence>
<dbReference type="InterPro" id="IPR005759">
    <property type="entry name" value="Nth"/>
</dbReference>
<dbReference type="Gene3D" id="1.10.1670.10">
    <property type="entry name" value="Helix-hairpin-Helix base-excision DNA repair enzymes (C-terminal)"/>
    <property type="match status" value="1"/>
</dbReference>
<comment type="similarity">
    <text evidence="1 8">Belongs to the Nth/MutY family.</text>
</comment>
<dbReference type="Gene3D" id="1.10.340.30">
    <property type="entry name" value="Hypothetical protein, domain 2"/>
    <property type="match status" value="1"/>
</dbReference>
<feature type="binding site" evidence="8">
    <location>
        <position position="211"/>
    </location>
    <ligand>
        <name>[4Fe-4S] cluster</name>
        <dbReference type="ChEBI" id="CHEBI:49883"/>
    </ligand>
</feature>
<dbReference type="PANTHER" id="PTHR43286:SF1">
    <property type="entry name" value="ENDONUCLEASE III-LIKE PROTEIN 1"/>
    <property type="match status" value="1"/>
</dbReference>
<name>A0A562RUT2_9BACT</name>
<dbReference type="GO" id="GO:0046872">
    <property type="term" value="F:metal ion binding"/>
    <property type="evidence" value="ECO:0007669"/>
    <property type="project" value="UniProtKB-KW"/>
</dbReference>
<dbReference type="EMBL" id="VLLC01000011">
    <property type="protein sequence ID" value="TWI72304.1"/>
    <property type="molecule type" value="Genomic_DNA"/>
</dbReference>
<gene>
    <name evidence="8" type="primary">nth</name>
    <name evidence="10" type="ORF">LZ24_01712</name>
</gene>
<comment type="function">
    <text evidence="8">DNA repair enzyme that has both DNA N-glycosylase activity and AP-lyase activity. The DNA N-glycosylase activity releases various damaged pyrimidines from DNA by cleaving the N-glycosidic bond, leaving an AP (apurinic/apyrimidinic) site. The AP-lyase activity cleaves the phosphodiester bond 3' to the AP site by a beta-elimination, leaving a 3'-terminal unsaturated sugar and a product with a terminal 5'-phosphate.</text>
</comment>
<dbReference type="GO" id="GO:0006289">
    <property type="term" value="P:nucleotide-excision repair"/>
    <property type="evidence" value="ECO:0007669"/>
    <property type="project" value="TreeGrafter"/>
</dbReference>
<dbReference type="AlphaFoldDB" id="A0A562RUT2"/>
<dbReference type="GO" id="GO:0006285">
    <property type="term" value="P:base-excision repair, AP site formation"/>
    <property type="evidence" value="ECO:0007669"/>
    <property type="project" value="TreeGrafter"/>
</dbReference>
<protein>
    <recommendedName>
        <fullName evidence="8">Endonuclease III</fullName>
        <ecNumber evidence="8">4.2.99.18</ecNumber>
    </recommendedName>
    <alternativeName>
        <fullName evidence="8">DNA-(apurinic or apyrimidinic site) lyase</fullName>
    </alternativeName>
</protein>
<dbReference type="SUPFAM" id="SSF48150">
    <property type="entry name" value="DNA-glycosylase"/>
    <property type="match status" value="1"/>
</dbReference>
<dbReference type="GO" id="GO:0051539">
    <property type="term" value="F:4 iron, 4 sulfur cluster binding"/>
    <property type="evidence" value="ECO:0007669"/>
    <property type="project" value="UniProtKB-UniRule"/>
</dbReference>
<keyword evidence="11" id="KW-1185">Reference proteome</keyword>
<evidence type="ECO:0000256" key="8">
    <source>
        <dbReference type="HAMAP-Rule" id="MF_00942"/>
    </source>
</evidence>
<reference evidence="10 11" key="1">
    <citation type="submission" date="2019-07" db="EMBL/GenBank/DDBJ databases">
        <title>Genome sequencing of 100 strains of the haloalkaliphilic chemolithoautotrophic sulfur-oxidizing bacterium Thioalkalivibrio.</title>
        <authorList>
            <person name="Muyzer G."/>
        </authorList>
    </citation>
    <scope>NUCLEOTIDE SEQUENCE [LARGE SCALE GENOMIC DNA]</scope>
    <source>
        <strain evidence="10 11">ASO4-4</strain>
    </source>
</reference>
<dbReference type="Pfam" id="PF00633">
    <property type="entry name" value="HHH"/>
    <property type="match status" value="1"/>
</dbReference>
<evidence type="ECO:0000313" key="11">
    <source>
        <dbReference type="Proteomes" id="UP000318307"/>
    </source>
</evidence>
<keyword evidence="6 8" id="KW-0456">Lyase</keyword>
<dbReference type="HAMAP" id="MF_00942">
    <property type="entry name" value="Nth"/>
    <property type="match status" value="1"/>
</dbReference>
<dbReference type="EC" id="4.2.99.18" evidence="8"/>
<keyword evidence="10" id="KW-0540">Nuclease</keyword>
<accession>A0A562RUT2</accession>
<comment type="catalytic activity">
    <reaction evidence="8">
        <text>2'-deoxyribonucleotide-(2'-deoxyribose 5'-phosphate)-2'-deoxyribonucleotide-DNA = a 3'-end 2'-deoxyribonucleotide-(2,3-dehydro-2,3-deoxyribose 5'-phosphate)-DNA + a 5'-end 5'-phospho-2'-deoxyribonucleoside-DNA + H(+)</text>
        <dbReference type="Rhea" id="RHEA:66592"/>
        <dbReference type="Rhea" id="RHEA-COMP:13180"/>
        <dbReference type="Rhea" id="RHEA-COMP:16897"/>
        <dbReference type="Rhea" id="RHEA-COMP:17067"/>
        <dbReference type="ChEBI" id="CHEBI:15378"/>
        <dbReference type="ChEBI" id="CHEBI:136412"/>
        <dbReference type="ChEBI" id="CHEBI:157695"/>
        <dbReference type="ChEBI" id="CHEBI:167181"/>
        <dbReference type="EC" id="4.2.99.18"/>
    </reaction>
</comment>
<evidence type="ECO:0000256" key="6">
    <source>
        <dbReference type="ARBA" id="ARBA00023239"/>
    </source>
</evidence>
<feature type="binding site" evidence="8">
    <location>
        <position position="202"/>
    </location>
    <ligand>
        <name>[4Fe-4S] cluster</name>
        <dbReference type="ChEBI" id="CHEBI:49883"/>
    </ligand>
</feature>
<dbReference type="InterPro" id="IPR011257">
    <property type="entry name" value="DNA_glycosylase"/>
</dbReference>
<dbReference type="PIRSF" id="PIRSF001435">
    <property type="entry name" value="Nth"/>
    <property type="match status" value="1"/>
</dbReference>
<feature type="domain" description="HhH-GPD" evidence="9">
    <location>
        <begin position="46"/>
        <end position="193"/>
    </location>
</feature>